<dbReference type="SMART" id="SM00450">
    <property type="entry name" value="RHOD"/>
    <property type="match status" value="1"/>
</dbReference>
<dbReference type="Proteomes" id="UP000545606">
    <property type="component" value="Unassembled WGS sequence"/>
</dbReference>
<dbReference type="PANTHER" id="PTHR43031:SF1">
    <property type="entry name" value="PYRIDINE NUCLEOTIDE-DISULPHIDE OXIDOREDUCTASE"/>
    <property type="match status" value="1"/>
</dbReference>
<dbReference type="CDD" id="cd00158">
    <property type="entry name" value="RHOD"/>
    <property type="match status" value="1"/>
</dbReference>
<dbReference type="RefSeq" id="WP_181835598.1">
    <property type="nucleotide sequence ID" value="NZ_JACERN010000023.1"/>
</dbReference>
<gene>
    <name evidence="2" type="ORF">H2Z84_08535</name>
</gene>
<dbReference type="InterPro" id="IPR036873">
    <property type="entry name" value="Rhodanese-like_dom_sf"/>
</dbReference>
<organism evidence="2 3">
    <name type="scientific">Aquitalea aquatica</name>
    <dbReference type="NCBI Taxonomy" id="3044273"/>
    <lineage>
        <taxon>Bacteria</taxon>
        <taxon>Pseudomonadati</taxon>
        <taxon>Pseudomonadota</taxon>
        <taxon>Betaproteobacteria</taxon>
        <taxon>Neisseriales</taxon>
        <taxon>Chromobacteriaceae</taxon>
        <taxon>Aquitalea</taxon>
    </lineage>
</organism>
<dbReference type="AlphaFoldDB" id="A0A838YCR1"/>
<evidence type="ECO:0000259" key="1">
    <source>
        <dbReference type="PROSITE" id="PS50206"/>
    </source>
</evidence>
<keyword evidence="3" id="KW-1185">Reference proteome</keyword>
<proteinExistence type="predicted"/>
<dbReference type="SUPFAM" id="SSF52821">
    <property type="entry name" value="Rhodanese/Cell cycle control phosphatase"/>
    <property type="match status" value="1"/>
</dbReference>
<evidence type="ECO:0000313" key="2">
    <source>
        <dbReference type="EMBL" id="MBA4708431.1"/>
    </source>
</evidence>
<dbReference type="InterPro" id="IPR001307">
    <property type="entry name" value="Thiosulphate_STrfase_CS"/>
</dbReference>
<dbReference type="Pfam" id="PF00581">
    <property type="entry name" value="Rhodanese"/>
    <property type="match status" value="1"/>
</dbReference>
<dbReference type="PANTHER" id="PTHR43031">
    <property type="entry name" value="FAD-DEPENDENT OXIDOREDUCTASE"/>
    <property type="match status" value="1"/>
</dbReference>
<protein>
    <submittedName>
        <fullName evidence="2">Rhodanese-like domain-containing protein</fullName>
    </submittedName>
</protein>
<dbReference type="InterPro" id="IPR001763">
    <property type="entry name" value="Rhodanese-like_dom"/>
</dbReference>
<reference evidence="2 3" key="1">
    <citation type="submission" date="2020-07" db="EMBL/GenBank/DDBJ databases">
        <title>Draft genome sequence of violacein-producing bacteria and related species.</title>
        <authorList>
            <person name="Wilson H.S."/>
            <person name="De Leon M.E."/>
        </authorList>
    </citation>
    <scope>NUCLEOTIDE SEQUENCE [LARGE SCALE GENOMIC DNA]</scope>
    <source>
        <strain evidence="2 3">HSC-21Su07</strain>
    </source>
</reference>
<dbReference type="PROSITE" id="PS00380">
    <property type="entry name" value="RHODANESE_1"/>
    <property type="match status" value="1"/>
</dbReference>
<dbReference type="GO" id="GO:0004792">
    <property type="term" value="F:thiosulfate-cyanide sulfurtransferase activity"/>
    <property type="evidence" value="ECO:0007669"/>
    <property type="project" value="InterPro"/>
</dbReference>
<name>A0A838YCR1_9NEIS</name>
<dbReference type="InterPro" id="IPR050229">
    <property type="entry name" value="GlpE_sulfurtransferase"/>
</dbReference>
<evidence type="ECO:0000313" key="3">
    <source>
        <dbReference type="Proteomes" id="UP000545606"/>
    </source>
</evidence>
<comment type="caution">
    <text evidence="2">The sequence shown here is derived from an EMBL/GenBank/DDBJ whole genome shotgun (WGS) entry which is preliminary data.</text>
</comment>
<accession>A0A838YCR1</accession>
<feature type="domain" description="Rhodanese" evidence="1">
    <location>
        <begin position="23"/>
        <end position="101"/>
    </location>
</feature>
<dbReference type="PROSITE" id="PS50206">
    <property type="entry name" value="RHODANESE_3"/>
    <property type="match status" value="1"/>
</dbReference>
<dbReference type="Gene3D" id="3.40.250.10">
    <property type="entry name" value="Rhodanese-like domain"/>
    <property type="match status" value="1"/>
</dbReference>
<dbReference type="EMBL" id="JACERN010000023">
    <property type="protein sequence ID" value="MBA4708431.1"/>
    <property type="molecule type" value="Genomic_DNA"/>
</dbReference>
<sequence length="111" mass="11997">MKHLFGALLGGVTAAAFAQRLLSGSSRLVIDVSSSEEFSAEHIPGARSLPLEQLEQQARSTIPDPATPLALYCRTGERARLAAARLRSLGYTHIESIGGMREAMQKLHQLL</sequence>